<dbReference type="GO" id="GO:0010492">
    <property type="term" value="P:maintenance of shoot apical meristem identity"/>
    <property type="evidence" value="ECO:0007669"/>
    <property type="project" value="TreeGrafter"/>
</dbReference>
<keyword evidence="3" id="KW-0863">Zinc-finger</keyword>
<dbReference type="GO" id="GO:0005634">
    <property type="term" value="C:nucleus"/>
    <property type="evidence" value="ECO:0007669"/>
    <property type="project" value="UniProtKB-SubCell"/>
</dbReference>
<keyword evidence="2" id="KW-0479">Metal-binding</keyword>
<organism evidence="8 9">
    <name type="scientific">Miscanthus lutarioriparius</name>
    <dbReference type="NCBI Taxonomy" id="422564"/>
    <lineage>
        <taxon>Eukaryota</taxon>
        <taxon>Viridiplantae</taxon>
        <taxon>Streptophyta</taxon>
        <taxon>Embryophyta</taxon>
        <taxon>Tracheophyta</taxon>
        <taxon>Spermatophyta</taxon>
        <taxon>Magnoliopsida</taxon>
        <taxon>Liliopsida</taxon>
        <taxon>Poales</taxon>
        <taxon>Poaceae</taxon>
        <taxon>PACMAD clade</taxon>
        <taxon>Panicoideae</taxon>
        <taxon>Andropogonodae</taxon>
        <taxon>Andropogoneae</taxon>
        <taxon>Saccharinae</taxon>
        <taxon>Miscanthus</taxon>
    </lineage>
</organism>
<dbReference type="GO" id="GO:0008270">
    <property type="term" value="F:zinc ion binding"/>
    <property type="evidence" value="ECO:0007669"/>
    <property type="project" value="UniProtKB-KW"/>
</dbReference>
<sequence>METHQALAVFRVQLLFHRESTTDLDTGSIRLEFDCVPNEKSAGPESNLSLSTGSYRHKLMTMPRDAMLLSSWQLNCCEFDKEVCLESEHDDPVHERGEAPVTDLEIERDAEPGSNSDTGHDSTTESASSKDTWPAEPNQSNGGVAASGVVSKAAEKEKEVANGVSKLQIIRGPFSRVGGMLLREVARERVDLVAEKMKVMPEEHLEEVKNELRSILEGTGGSHHIEEFLYLQKLVQDRDDLTPSMLSVAHHVQLEILVAIKTGIQAFLHPSVTIPHNRLLEVFLYKRCRACQRTSELLGWVKDVFQQCAPGWDMDALLRELEFVCKIFRLSEDAKGRVLFRKCLDLIESLRNAPADSINPTVILQALQGNGRQYEAISSAGQDIGVDHRRNGSGAALMLPRNVSAMSGRHDSACCSDSEYIATAAEAVTSDDTDRRIEEGAQEVGCGHVVGPQQHSMLSKGVGVIGEGDVCHVESQYWHEDAKVAPRDVEGMH</sequence>
<dbReference type="PRINTS" id="PR01544">
    <property type="entry name" value="ARATH130DUF"/>
</dbReference>
<evidence type="ECO:0000313" key="9">
    <source>
        <dbReference type="Proteomes" id="UP000604825"/>
    </source>
</evidence>
<dbReference type="PANTHER" id="PTHR21736">
    <property type="entry name" value="VERNALIZATION-INSENSITIVE PROTEIN 3"/>
    <property type="match status" value="1"/>
</dbReference>
<evidence type="ECO:0000256" key="5">
    <source>
        <dbReference type="ARBA" id="ARBA00023242"/>
    </source>
</evidence>
<dbReference type="PANTHER" id="PTHR21736:SF37">
    <property type="entry name" value="PROTEIN OBERON 2"/>
    <property type="match status" value="1"/>
</dbReference>
<evidence type="ECO:0000256" key="2">
    <source>
        <dbReference type="ARBA" id="ARBA00022723"/>
    </source>
</evidence>
<evidence type="ECO:0000313" key="8">
    <source>
        <dbReference type="EMBL" id="CAD6265741.1"/>
    </source>
</evidence>
<comment type="caution">
    <text evidence="8">The sequence shown here is derived from an EMBL/GenBank/DDBJ whole genome shotgun (WGS) entry which is preliminary data.</text>
</comment>
<keyword evidence="5" id="KW-0539">Nucleus</keyword>
<keyword evidence="9" id="KW-1185">Reference proteome</keyword>
<feature type="region of interest" description="Disordered" evidence="6">
    <location>
        <begin position="87"/>
        <end position="150"/>
    </location>
</feature>
<comment type="subcellular location">
    <subcellularLocation>
        <location evidence="1">Nucleus</location>
    </subcellularLocation>
</comment>
<protein>
    <recommendedName>
        <fullName evidence="7">Oberon-like PHD finger domain-containing protein</fullName>
    </recommendedName>
</protein>
<evidence type="ECO:0000256" key="3">
    <source>
        <dbReference type="ARBA" id="ARBA00022771"/>
    </source>
</evidence>
<dbReference type="GO" id="GO:0010078">
    <property type="term" value="P:maintenance of root meristem identity"/>
    <property type="evidence" value="ECO:0007669"/>
    <property type="project" value="TreeGrafter"/>
</dbReference>
<keyword evidence="4" id="KW-0862">Zinc</keyword>
<feature type="compositionally biased region" description="Basic and acidic residues" evidence="6">
    <location>
        <begin position="87"/>
        <end position="98"/>
    </location>
</feature>
<dbReference type="OrthoDB" id="1892623at2759"/>
<evidence type="ECO:0000259" key="7">
    <source>
        <dbReference type="Pfam" id="PF07227"/>
    </source>
</evidence>
<dbReference type="InterPro" id="IPR032881">
    <property type="entry name" value="Oberon-like_PHD"/>
</dbReference>
<evidence type="ECO:0000256" key="4">
    <source>
        <dbReference type="ARBA" id="ARBA00022833"/>
    </source>
</evidence>
<dbReference type="AlphaFoldDB" id="A0A811R6S0"/>
<evidence type="ECO:0000256" key="6">
    <source>
        <dbReference type="SAM" id="MobiDB-lite"/>
    </source>
</evidence>
<dbReference type="GO" id="GO:0010468">
    <property type="term" value="P:regulation of gene expression"/>
    <property type="evidence" value="ECO:0007669"/>
    <property type="project" value="TreeGrafter"/>
</dbReference>
<feature type="compositionally biased region" description="Low complexity" evidence="6">
    <location>
        <begin position="140"/>
        <end position="150"/>
    </location>
</feature>
<name>A0A811R6S0_9POAL</name>
<dbReference type="Proteomes" id="UP000604825">
    <property type="component" value="Unassembled WGS sequence"/>
</dbReference>
<feature type="domain" description="Oberon-like PHD finger" evidence="7">
    <location>
        <begin position="287"/>
        <end position="325"/>
    </location>
</feature>
<dbReference type="GO" id="GO:0010071">
    <property type="term" value="P:root meristem specification"/>
    <property type="evidence" value="ECO:0007669"/>
    <property type="project" value="TreeGrafter"/>
</dbReference>
<accession>A0A811R6S0</accession>
<dbReference type="InterPro" id="IPR004082">
    <property type="entry name" value="OBERON"/>
</dbReference>
<gene>
    <name evidence="8" type="ORF">NCGR_LOCUS49046</name>
</gene>
<dbReference type="Pfam" id="PF07227">
    <property type="entry name" value="PHD_Oberon"/>
    <property type="match status" value="1"/>
</dbReference>
<proteinExistence type="predicted"/>
<evidence type="ECO:0000256" key="1">
    <source>
        <dbReference type="ARBA" id="ARBA00004123"/>
    </source>
</evidence>
<reference evidence="8" key="1">
    <citation type="submission" date="2020-10" db="EMBL/GenBank/DDBJ databases">
        <authorList>
            <person name="Han B."/>
            <person name="Lu T."/>
            <person name="Zhao Q."/>
            <person name="Huang X."/>
            <person name="Zhao Y."/>
        </authorList>
    </citation>
    <scope>NUCLEOTIDE SEQUENCE</scope>
</reference>
<dbReference type="EMBL" id="CAJGYO010000013">
    <property type="protein sequence ID" value="CAD6265741.1"/>
    <property type="molecule type" value="Genomic_DNA"/>
</dbReference>